<dbReference type="InterPro" id="IPR028351">
    <property type="entry name" value="CyaE"/>
</dbReference>
<dbReference type="PIRSF" id="PIRSF001892">
    <property type="entry name" value="CyaE"/>
    <property type="match status" value="1"/>
</dbReference>
<dbReference type="GO" id="GO:0015562">
    <property type="term" value="F:efflux transmembrane transporter activity"/>
    <property type="evidence" value="ECO:0007669"/>
    <property type="project" value="InterPro"/>
</dbReference>
<reference evidence="1" key="1">
    <citation type="submission" date="2016-10" db="EMBL/GenBank/DDBJ databases">
        <title>Sequence of Gallionella enrichment culture.</title>
        <authorList>
            <person name="Poehlein A."/>
            <person name="Muehling M."/>
            <person name="Daniel R."/>
        </authorList>
    </citation>
    <scope>NUCLEOTIDE SEQUENCE</scope>
</reference>
<organism evidence="1">
    <name type="scientific">mine drainage metagenome</name>
    <dbReference type="NCBI Taxonomy" id="410659"/>
    <lineage>
        <taxon>unclassified sequences</taxon>
        <taxon>metagenomes</taxon>
        <taxon>ecological metagenomes</taxon>
    </lineage>
</organism>
<dbReference type="SUPFAM" id="SSF56954">
    <property type="entry name" value="Outer membrane efflux proteins (OEP)"/>
    <property type="match status" value="1"/>
</dbReference>
<dbReference type="PANTHER" id="PTHR30203:SF29">
    <property type="entry name" value="PROTEIN CYAE"/>
    <property type="match status" value="1"/>
</dbReference>
<dbReference type="PANTHER" id="PTHR30203">
    <property type="entry name" value="OUTER MEMBRANE CATION EFFLUX PROTEIN"/>
    <property type="match status" value="1"/>
</dbReference>
<dbReference type="EMBL" id="MLJW01000830">
    <property type="protein sequence ID" value="OIQ82211.1"/>
    <property type="molecule type" value="Genomic_DNA"/>
</dbReference>
<dbReference type="Pfam" id="PF02321">
    <property type="entry name" value="OEP"/>
    <property type="match status" value="2"/>
</dbReference>
<dbReference type="InterPro" id="IPR010131">
    <property type="entry name" value="MdtP/NodT-like"/>
</dbReference>
<comment type="caution">
    <text evidence="1">The sequence shown here is derived from an EMBL/GenBank/DDBJ whole genome shotgun (WGS) entry which is preliminary data.</text>
</comment>
<sequence>MDWSDPFEVGTLATSPTGSIHSSACAGRDIHTPLTLAEVVDRTLCQNPKSQEAWANARFQAAQIGVARAPFLPNVSVNGAAARNWNSGPGIDGSYNSQSASISMAYLLYDFGGRDAVLENARQLFAAASATQDSVVQNLFLAAIQGYYQLHATQAALASTQEAERAAQKSLEAATARYKAGVATPADKLQAQTAYSQSVLNRIRASGDLKNAHGTLANLMGMDADREFVLQAVAASPAYDQFQNNVSELIAEARRRRPDLVAAEAQVKAARANILAAEASGKPSVSLTTNLGYQDLQFGDSTHGGAIGLNVTIPLFTGFATTYKIRSAQGLAEAQQAVRDQLNLQVALDVWTAYQNLQTATQSVESSADLVSSATQNADVALGRYKAGVGNIIDVITAQSALASARAQQIQATFNWDIARAGLAYAIGQLDDSHVVAMEDLK</sequence>
<gene>
    <name evidence="1" type="primary">tolC_17</name>
    <name evidence="1" type="ORF">GALL_360090</name>
</gene>
<dbReference type="AlphaFoldDB" id="A0A1J5QXM9"/>
<proteinExistence type="predicted"/>
<name>A0A1J5QXM9_9ZZZZ</name>
<dbReference type="InterPro" id="IPR003423">
    <property type="entry name" value="OMP_efflux"/>
</dbReference>
<accession>A0A1J5QXM9</accession>
<protein>
    <submittedName>
        <fullName evidence="1">Outer membrane protein TolC</fullName>
    </submittedName>
</protein>
<evidence type="ECO:0000313" key="1">
    <source>
        <dbReference type="EMBL" id="OIQ82211.1"/>
    </source>
</evidence>
<dbReference type="Gene3D" id="1.20.1600.10">
    <property type="entry name" value="Outer membrane efflux proteins (OEP)"/>
    <property type="match status" value="1"/>
</dbReference>